<accession>A0A5C8Z6T9</accession>
<comment type="caution">
    <text evidence="7">The sequence shown here is derived from an EMBL/GenBank/DDBJ whole genome shotgun (WGS) entry which is preliminary data.</text>
</comment>
<proteinExistence type="inferred from homology"/>
<keyword evidence="2" id="KW-0805">Transcription regulation</keyword>
<dbReference type="InterPro" id="IPR036388">
    <property type="entry name" value="WH-like_DNA-bd_sf"/>
</dbReference>
<dbReference type="SUPFAM" id="SSF100950">
    <property type="entry name" value="NagB/RpiA/CoA transferase-like"/>
    <property type="match status" value="1"/>
</dbReference>
<reference evidence="7 8" key="1">
    <citation type="submission" date="2019-07" db="EMBL/GenBank/DDBJ databases">
        <title>Quadrisphaera sp. strain DD2A genome sequencing and assembly.</title>
        <authorList>
            <person name="Kim I."/>
        </authorList>
    </citation>
    <scope>NUCLEOTIDE SEQUENCE [LARGE SCALE GENOMIC DNA]</scope>
    <source>
        <strain evidence="7 8">DD2A</strain>
    </source>
</reference>
<keyword evidence="4" id="KW-0804">Transcription</keyword>
<sequence>MAVEALPSRPDRPRPTQHRADAAQLRLVTLVARMYHVRGVRQRDIATRLGLSQPRVSRLLSAAEELGVVRTVVVPPPGLHPEVEDAVEERWSVPEVHVVETSGAGDVALELGAAAAVHFSDAWPAGAVVGFTSWSTTLQAMADALAPQRRSGVGRVVELLGDIGSPLLQHEAARGTLRLAQALGAEAVFLRTPGVAGSRELRDAAAGNAHVASALGLLGALDVAFVGVGPADFHGPMQEGDNSFSAQQLAAARDAGAVAQLVQRFVDADGRPVATPLDDLVVGVRLEQLRRAGRRVVVAGGRSKHAAVRACLAGGWVDTLVTDAATAEHLLT</sequence>
<dbReference type="PANTHER" id="PTHR34294">
    <property type="entry name" value="TRANSCRIPTIONAL REGULATOR-RELATED"/>
    <property type="match status" value="1"/>
</dbReference>
<dbReference type="Gene3D" id="1.10.10.10">
    <property type="entry name" value="Winged helix-like DNA-binding domain superfamily/Winged helix DNA-binding domain"/>
    <property type="match status" value="1"/>
</dbReference>
<dbReference type="InterPro" id="IPR037171">
    <property type="entry name" value="NagB/RpiA_transferase-like"/>
</dbReference>
<evidence type="ECO:0000256" key="2">
    <source>
        <dbReference type="ARBA" id="ARBA00023015"/>
    </source>
</evidence>
<evidence type="ECO:0000256" key="3">
    <source>
        <dbReference type="ARBA" id="ARBA00023125"/>
    </source>
</evidence>
<dbReference type="Gene3D" id="3.40.50.1360">
    <property type="match status" value="1"/>
</dbReference>
<evidence type="ECO:0000313" key="7">
    <source>
        <dbReference type="EMBL" id="TXR52650.1"/>
    </source>
</evidence>
<keyword evidence="8" id="KW-1185">Reference proteome</keyword>
<dbReference type="InterPro" id="IPR007324">
    <property type="entry name" value="Sugar-bd_dom_put"/>
</dbReference>
<evidence type="ECO:0000259" key="6">
    <source>
        <dbReference type="Pfam" id="PF04198"/>
    </source>
</evidence>
<dbReference type="GO" id="GO:0003677">
    <property type="term" value="F:DNA binding"/>
    <property type="evidence" value="ECO:0007669"/>
    <property type="project" value="UniProtKB-KW"/>
</dbReference>
<dbReference type="PANTHER" id="PTHR34294:SF1">
    <property type="entry name" value="TRANSCRIPTIONAL REGULATOR LSRR"/>
    <property type="match status" value="1"/>
</dbReference>
<evidence type="ECO:0000256" key="4">
    <source>
        <dbReference type="ARBA" id="ARBA00023163"/>
    </source>
</evidence>
<keyword evidence="3" id="KW-0238">DNA-binding</keyword>
<dbReference type="GO" id="GO:0030246">
    <property type="term" value="F:carbohydrate binding"/>
    <property type="evidence" value="ECO:0007669"/>
    <property type="project" value="InterPro"/>
</dbReference>
<dbReference type="Pfam" id="PF04198">
    <property type="entry name" value="Sugar-bind"/>
    <property type="match status" value="1"/>
</dbReference>
<name>A0A5C8Z6T9_9ACTN</name>
<organism evidence="7 8">
    <name type="scientific">Quadrisphaera setariae</name>
    <dbReference type="NCBI Taxonomy" id="2593304"/>
    <lineage>
        <taxon>Bacteria</taxon>
        <taxon>Bacillati</taxon>
        <taxon>Actinomycetota</taxon>
        <taxon>Actinomycetes</taxon>
        <taxon>Kineosporiales</taxon>
        <taxon>Kineosporiaceae</taxon>
        <taxon>Quadrisphaera</taxon>
    </lineage>
</organism>
<dbReference type="EMBL" id="VKAC01000012">
    <property type="protein sequence ID" value="TXR52650.1"/>
    <property type="molecule type" value="Genomic_DNA"/>
</dbReference>
<feature type="domain" description="Sugar-binding" evidence="6">
    <location>
        <begin position="82"/>
        <end position="331"/>
    </location>
</feature>
<dbReference type="AlphaFoldDB" id="A0A5C8Z6T9"/>
<evidence type="ECO:0000256" key="1">
    <source>
        <dbReference type="ARBA" id="ARBA00010466"/>
    </source>
</evidence>
<evidence type="ECO:0000313" key="8">
    <source>
        <dbReference type="Proteomes" id="UP000321234"/>
    </source>
</evidence>
<feature type="compositionally biased region" description="Basic and acidic residues" evidence="5">
    <location>
        <begin position="9"/>
        <end position="20"/>
    </location>
</feature>
<dbReference type="RefSeq" id="WP_147927772.1">
    <property type="nucleotide sequence ID" value="NZ_VKAC01000012.1"/>
</dbReference>
<dbReference type="Proteomes" id="UP000321234">
    <property type="component" value="Unassembled WGS sequence"/>
</dbReference>
<comment type="similarity">
    <text evidence="1">Belongs to the SorC transcriptional regulatory family.</text>
</comment>
<feature type="region of interest" description="Disordered" evidence="5">
    <location>
        <begin position="1"/>
        <end position="20"/>
    </location>
</feature>
<gene>
    <name evidence="7" type="ORF">FMM08_17980</name>
</gene>
<evidence type="ECO:0000256" key="5">
    <source>
        <dbReference type="SAM" id="MobiDB-lite"/>
    </source>
</evidence>
<dbReference type="OrthoDB" id="186585at2"/>
<protein>
    <submittedName>
        <fullName evidence="7">MarR family transcriptional regulator</fullName>
    </submittedName>
</protein>
<dbReference type="InterPro" id="IPR051054">
    <property type="entry name" value="SorC_transcr_regulators"/>
</dbReference>